<dbReference type="GO" id="GO:0008237">
    <property type="term" value="F:metallopeptidase activity"/>
    <property type="evidence" value="ECO:0007669"/>
    <property type="project" value="UniProtKB-UniRule"/>
</dbReference>
<evidence type="ECO:0000313" key="18">
    <source>
        <dbReference type="EMBL" id="MBX5089065.1"/>
    </source>
</evidence>
<evidence type="ECO:0000256" key="4">
    <source>
        <dbReference type="ARBA" id="ARBA00012564"/>
    </source>
</evidence>
<evidence type="ECO:0000256" key="5">
    <source>
        <dbReference type="ARBA" id="ARBA00015611"/>
    </source>
</evidence>
<dbReference type="CDD" id="cd09600">
    <property type="entry name" value="M1_APN"/>
    <property type="match status" value="1"/>
</dbReference>
<dbReference type="GO" id="GO:0016285">
    <property type="term" value="F:alanyl aminopeptidase activity"/>
    <property type="evidence" value="ECO:0007669"/>
    <property type="project" value="UniProtKB-EC"/>
</dbReference>
<dbReference type="Pfam" id="PF01433">
    <property type="entry name" value="Peptidase_M1"/>
    <property type="match status" value="1"/>
</dbReference>
<dbReference type="Gene3D" id="2.60.40.1730">
    <property type="entry name" value="tricorn interacting facor f3 domain"/>
    <property type="match status" value="1"/>
</dbReference>
<dbReference type="GO" id="GO:0006508">
    <property type="term" value="P:proteolysis"/>
    <property type="evidence" value="ECO:0007669"/>
    <property type="project" value="UniProtKB-UniRule"/>
</dbReference>
<dbReference type="InterPro" id="IPR035414">
    <property type="entry name" value="Peptidase_M1_pepN_Ig-like"/>
</dbReference>
<evidence type="ECO:0000259" key="14">
    <source>
        <dbReference type="Pfam" id="PF11940"/>
    </source>
</evidence>
<evidence type="ECO:0000256" key="11">
    <source>
        <dbReference type="ARBA" id="ARBA00023049"/>
    </source>
</evidence>
<accession>A0A9Q3M5I7</accession>
<reference evidence="17 20" key="1">
    <citation type="submission" date="2020-04" db="EMBL/GenBank/DDBJ databases">
        <title>Global-level population genomics: horizontal gene transfer, symbiosis and evolution in Rhizobia.</title>
        <authorList>
            <person name="Gai Y."/>
        </authorList>
    </citation>
    <scope>NUCLEOTIDE SEQUENCE</scope>
    <source>
        <strain evidence="18 20">BLR33</strain>
        <strain evidence="17">BLR57</strain>
    </source>
</reference>
<dbReference type="Proteomes" id="UP000770629">
    <property type="component" value="Unassembled WGS sequence"/>
</dbReference>
<dbReference type="Proteomes" id="UP000749740">
    <property type="component" value="Unassembled WGS sequence"/>
</dbReference>
<dbReference type="InterPro" id="IPR037144">
    <property type="entry name" value="Peptidase_M1_pepN_C_sf"/>
</dbReference>
<dbReference type="InterPro" id="IPR038438">
    <property type="entry name" value="PepN_Ig-like_sf"/>
</dbReference>
<proteinExistence type="inferred from homology"/>
<dbReference type="EC" id="3.4.11.2" evidence="4 12"/>
<sequence>MRTDTGQVIHLADYRPTDFVLERVDLTFELDPTETKVESRLIFHRRPGTDITAPIVLDGDELTLAGLLFDQVELDPSRYDATPESLTVRDLPESAPFELTITTIINPEANTQLMGLYRTGGIYCTQCEAEGFRRITYFPDRPDVLAPFTVNIIADKDANPLLLSNGNFLGGAGYGPGKHFAAWFDPHPKPSYLFALVAGDLGVVEDTFTTMSGRDVVLKIYVEHGKEPRAAYAMDALKRSMKWDEERFGREYDLDIFMIVAVSDFNMGAMENKGLNIFNDRYVLADPETATDADYANIEAVIAHEYFHNWTGNRITCRDWFQLCLKEGLTVYRDQEFSSDQRSRPVKRIADVRHLKSEQFPEDGGPLAHPVRPTTYREINNFYTRTVYEKGSEVTRMIATLIGKDGFKKGMDLYFDRHDGQAVTIEDFVKCFEDASGRDLTQFSLWYHQAGTPLVTTSGSYDPTAGTFTLSLEQMIPATPGQSNKEPMHIPLSLALFGEDGGKIEPSSVDGAEYSGEVLHLTDRTQTAVFRGIGSRPVVSINRSFSAPINLHFDQNPADLARLARYETDHFARWQALTDLALPNLLKAAVDAREGKPVACETTFVETLIAAAADESLEPAFRAQALALPSESDIARELGGNNDPEAIHAGRQAILKQIAEAGKDVFASLYAAMTPSGDFSPDAKSAGLRALRNCALTYLSHAEQTPARAKAAFDAANNMTDLSHALTILAHHFPDSAQTSAALAAFRDRFAENALVIDKWFSIQAGIPGAKTLERIRALMENSLFKRTNPNRMRALVGTFAFANPTGFGRADGEGYHFLAGEILEIDERNPQLAARILTSMRSWRSLEPKRADHARAALIKIEQAPDLSTDVRDIVERTLKG</sequence>
<feature type="domain" description="Peptidase M1 alanyl aminopeptidase C-terminal" evidence="15">
    <location>
        <begin position="558"/>
        <end position="881"/>
    </location>
</feature>
<dbReference type="EMBL" id="JABDYF010000002">
    <property type="protein sequence ID" value="MBX5089065.1"/>
    <property type="molecule type" value="Genomic_DNA"/>
</dbReference>
<dbReference type="RefSeq" id="WP_221105338.1">
    <property type="nucleotide sequence ID" value="NZ_JABDXQ010000022.1"/>
</dbReference>
<comment type="catalytic activity">
    <reaction evidence="1">
        <text>Release of an N-terminal amino acid, Xaa-|-Yaa- from a peptide, amide or arylamide. Xaa is preferably Ala, but may be most amino acids including Pro (slow action). When a terminal hydrophobic residue is followed by a prolyl residue, the two may be released as an intact Xaa-Pro dipeptide.</text>
        <dbReference type="EC" id="3.4.11.2"/>
    </reaction>
</comment>
<comment type="caution">
    <text evidence="17">The sequence shown here is derived from an EMBL/GenBank/DDBJ whole genome shotgun (WGS) entry which is preliminary data.</text>
</comment>
<dbReference type="Pfam" id="PF17432">
    <property type="entry name" value="DUF3458_C"/>
    <property type="match status" value="1"/>
</dbReference>
<dbReference type="PANTHER" id="PTHR46322:SF1">
    <property type="entry name" value="PUROMYCIN-SENSITIVE AMINOPEPTIDASE"/>
    <property type="match status" value="1"/>
</dbReference>
<feature type="domain" description="Peptidase M1 alanyl aminopeptidase Ig-like fold" evidence="14">
    <location>
        <begin position="451"/>
        <end position="553"/>
    </location>
</feature>
<comment type="cofactor">
    <cofactor evidence="2">
        <name>Zn(2+)</name>
        <dbReference type="ChEBI" id="CHEBI:29105"/>
    </cofactor>
</comment>
<dbReference type="InterPro" id="IPR001930">
    <property type="entry name" value="Peptidase_M1"/>
</dbReference>
<dbReference type="Gene3D" id="2.60.40.1840">
    <property type="match status" value="1"/>
</dbReference>
<evidence type="ECO:0000313" key="20">
    <source>
        <dbReference type="Proteomes" id="UP000770629"/>
    </source>
</evidence>
<dbReference type="SUPFAM" id="SSF63737">
    <property type="entry name" value="Leukotriene A4 hydrolase N-terminal domain"/>
    <property type="match status" value="1"/>
</dbReference>
<evidence type="ECO:0000313" key="19">
    <source>
        <dbReference type="Proteomes" id="UP000749740"/>
    </source>
</evidence>
<dbReference type="Gene3D" id="1.10.390.10">
    <property type="entry name" value="Neutral Protease Domain 2"/>
    <property type="match status" value="1"/>
</dbReference>
<dbReference type="InterPro" id="IPR012779">
    <property type="entry name" value="Peptidase_M1_pepN"/>
</dbReference>
<keyword evidence="7" id="KW-0645">Protease</keyword>
<comment type="similarity">
    <text evidence="3">Belongs to the peptidase M1 family.</text>
</comment>
<dbReference type="InterPro" id="IPR042097">
    <property type="entry name" value="Aminopeptidase_N-like_N_sf"/>
</dbReference>
<dbReference type="AlphaFoldDB" id="A0A9Q3M5I7"/>
<organism evidence="17 19">
    <name type="scientific">Rhizobium lentis</name>
    <dbReference type="NCBI Taxonomy" id="1138194"/>
    <lineage>
        <taxon>Bacteria</taxon>
        <taxon>Pseudomonadati</taxon>
        <taxon>Pseudomonadota</taxon>
        <taxon>Alphaproteobacteria</taxon>
        <taxon>Hyphomicrobiales</taxon>
        <taxon>Rhizobiaceae</taxon>
        <taxon>Rhizobium/Agrobacterium group</taxon>
        <taxon>Rhizobium</taxon>
    </lineage>
</organism>
<dbReference type="NCBIfam" id="TIGR02414">
    <property type="entry name" value="pepN_proteo"/>
    <property type="match status" value="1"/>
</dbReference>
<name>A0A9Q3M5I7_9HYPH</name>
<evidence type="ECO:0000259" key="16">
    <source>
        <dbReference type="Pfam" id="PF17900"/>
    </source>
</evidence>
<feature type="domain" description="Peptidase M1 membrane alanine aminopeptidase" evidence="13">
    <location>
        <begin position="232"/>
        <end position="443"/>
    </location>
</feature>
<evidence type="ECO:0000256" key="12">
    <source>
        <dbReference type="NCBIfam" id="TIGR02414"/>
    </source>
</evidence>
<keyword evidence="11" id="KW-0482">Metalloprotease</keyword>
<evidence type="ECO:0000259" key="13">
    <source>
        <dbReference type="Pfam" id="PF01433"/>
    </source>
</evidence>
<keyword evidence="9 17" id="KW-0378">Hydrolase</keyword>
<evidence type="ECO:0000256" key="10">
    <source>
        <dbReference type="ARBA" id="ARBA00022833"/>
    </source>
</evidence>
<dbReference type="Pfam" id="PF11940">
    <property type="entry name" value="DUF3458"/>
    <property type="match status" value="1"/>
</dbReference>
<evidence type="ECO:0000313" key="17">
    <source>
        <dbReference type="EMBL" id="MBX5022723.1"/>
    </source>
</evidence>
<keyword evidence="10" id="KW-0862">Zinc</keyword>
<keyword evidence="20" id="KW-1185">Reference proteome</keyword>
<feature type="domain" description="Aminopeptidase N-like N-terminal" evidence="16">
    <location>
        <begin position="25"/>
        <end position="193"/>
    </location>
</feature>
<dbReference type="PANTHER" id="PTHR46322">
    <property type="entry name" value="PUROMYCIN-SENSITIVE AMINOPEPTIDASE"/>
    <property type="match status" value="1"/>
</dbReference>
<evidence type="ECO:0000256" key="9">
    <source>
        <dbReference type="ARBA" id="ARBA00022801"/>
    </source>
</evidence>
<dbReference type="InterPro" id="IPR045357">
    <property type="entry name" value="Aminopeptidase_N-like_N"/>
</dbReference>
<gene>
    <name evidence="17" type="primary">pepN</name>
    <name evidence="18" type="ORF">HJB60_07765</name>
    <name evidence="17" type="ORF">HJB63_09060</name>
</gene>
<dbReference type="PRINTS" id="PR00756">
    <property type="entry name" value="ALADIPTASE"/>
</dbReference>
<dbReference type="SUPFAM" id="SSF55486">
    <property type="entry name" value="Metalloproteases ('zincins'), catalytic domain"/>
    <property type="match status" value="1"/>
</dbReference>
<dbReference type="EMBL" id="JABDYC010000002">
    <property type="protein sequence ID" value="MBX5022723.1"/>
    <property type="molecule type" value="Genomic_DNA"/>
</dbReference>
<evidence type="ECO:0000259" key="15">
    <source>
        <dbReference type="Pfam" id="PF17432"/>
    </source>
</evidence>
<dbReference type="GO" id="GO:0008270">
    <property type="term" value="F:zinc ion binding"/>
    <property type="evidence" value="ECO:0007669"/>
    <property type="project" value="InterPro"/>
</dbReference>
<dbReference type="Pfam" id="PF17900">
    <property type="entry name" value="Peptidase_M1_N"/>
    <property type="match status" value="1"/>
</dbReference>
<evidence type="ECO:0000256" key="6">
    <source>
        <dbReference type="ARBA" id="ARBA00022438"/>
    </source>
</evidence>
<keyword evidence="8" id="KW-0479">Metal-binding</keyword>
<evidence type="ECO:0000256" key="3">
    <source>
        <dbReference type="ARBA" id="ARBA00010136"/>
    </source>
</evidence>
<dbReference type="InterPro" id="IPR027268">
    <property type="entry name" value="Peptidase_M4/M1_CTD_sf"/>
</dbReference>
<dbReference type="InterPro" id="IPR024601">
    <property type="entry name" value="Peptidase_M1_pepN_C"/>
</dbReference>
<dbReference type="Gene3D" id="1.25.50.10">
    <property type="entry name" value="Peptidase M1, alanyl aminopeptidase, C-terminal domain"/>
    <property type="match status" value="1"/>
</dbReference>
<keyword evidence="6 17" id="KW-0031">Aminopeptidase</keyword>
<evidence type="ECO:0000256" key="8">
    <source>
        <dbReference type="ARBA" id="ARBA00022723"/>
    </source>
</evidence>
<evidence type="ECO:0000256" key="2">
    <source>
        <dbReference type="ARBA" id="ARBA00001947"/>
    </source>
</evidence>
<dbReference type="InterPro" id="IPR014782">
    <property type="entry name" value="Peptidase_M1_dom"/>
</dbReference>
<evidence type="ECO:0000256" key="1">
    <source>
        <dbReference type="ARBA" id="ARBA00000098"/>
    </source>
</evidence>
<dbReference type="Gene3D" id="3.30.2010.30">
    <property type="match status" value="1"/>
</dbReference>
<protein>
    <recommendedName>
        <fullName evidence="5 12">Aminopeptidase N</fullName>
        <ecNumber evidence="4 12">3.4.11.2</ecNumber>
    </recommendedName>
</protein>
<dbReference type="FunFam" id="3.30.2010.30:FF:000002">
    <property type="entry name" value="Putative aminopeptidase N"/>
    <property type="match status" value="1"/>
</dbReference>
<evidence type="ECO:0000256" key="7">
    <source>
        <dbReference type="ARBA" id="ARBA00022670"/>
    </source>
</evidence>